<dbReference type="SUPFAM" id="SSF52218">
    <property type="entry name" value="Flavoproteins"/>
    <property type="match status" value="1"/>
</dbReference>
<dbReference type="eggNOG" id="COG0655">
    <property type="taxonomic scope" value="Bacteria"/>
</dbReference>
<dbReference type="Gene3D" id="3.40.50.360">
    <property type="match status" value="1"/>
</dbReference>
<dbReference type="InterPro" id="IPR005025">
    <property type="entry name" value="FMN_Rdtase-like_dom"/>
</dbReference>
<proteinExistence type="predicted"/>
<feature type="domain" description="Flavodoxin-like" evidence="3">
    <location>
        <begin position="5"/>
        <end position="179"/>
    </location>
</feature>
<evidence type="ECO:0000313" key="4">
    <source>
        <dbReference type="EMBL" id="AEV67990.1"/>
    </source>
</evidence>
<reference evidence="5" key="1">
    <citation type="submission" date="2011-12" db="EMBL/GenBank/DDBJ databases">
        <title>Complete sequence of Clostridium clariflavum DSM 19732.</title>
        <authorList>
            <consortium name="US DOE Joint Genome Institute"/>
            <person name="Lucas S."/>
            <person name="Han J."/>
            <person name="Lapidus A."/>
            <person name="Cheng J.-F."/>
            <person name="Goodwin L."/>
            <person name="Pitluck S."/>
            <person name="Peters L."/>
            <person name="Teshima H."/>
            <person name="Detter J.C."/>
            <person name="Han C."/>
            <person name="Tapia R."/>
            <person name="Land M."/>
            <person name="Hauser L."/>
            <person name="Kyrpides N."/>
            <person name="Ivanova N."/>
            <person name="Pagani I."/>
            <person name="Kitzmiller T."/>
            <person name="Lynd L."/>
            <person name="Izquierdo J."/>
            <person name="Woyke T."/>
        </authorList>
    </citation>
    <scope>NUCLEOTIDE SEQUENCE [LARGE SCALE GENOMIC DNA]</scope>
    <source>
        <strain evidence="5">DSM 19732 / NBRC 101661 / EBR45</strain>
    </source>
</reference>
<dbReference type="PANTHER" id="PTHR43278">
    <property type="entry name" value="NAD(P)H-DEPENDENT FMN-CONTAINING OXIDOREDUCTASE YWQN-RELATED"/>
    <property type="match status" value="1"/>
</dbReference>
<dbReference type="PROSITE" id="PS50902">
    <property type="entry name" value="FLAVODOXIN_LIKE"/>
    <property type="match status" value="1"/>
</dbReference>
<dbReference type="AlphaFoldDB" id="G8M0E5"/>
<dbReference type="Pfam" id="PF03358">
    <property type="entry name" value="FMN_red"/>
    <property type="match status" value="1"/>
</dbReference>
<dbReference type="InterPro" id="IPR029039">
    <property type="entry name" value="Flavoprotein-like_sf"/>
</dbReference>
<evidence type="ECO:0000256" key="1">
    <source>
        <dbReference type="ARBA" id="ARBA00022630"/>
    </source>
</evidence>
<evidence type="ECO:0000259" key="3">
    <source>
        <dbReference type="PROSITE" id="PS50902"/>
    </source>
</evidence>
<protein>
    <submittedName>
        <fullName evidence="4">Multimeric flavodoxin WrbA</fullName>
    </submittedName>
</protein>
<dbReference type="PANTHER" id="PTHR43278:SF1">
    <property type="entry name" value="IRON-SULFUR FLAVOPROTEIN MJ1083"/>
    <property type="match status" value="1"/>
</dbReference>
<dbReference type="InterPro" id="IPR051796">
    <property type="entry name" value="ISF_SsuE-like"/>
</dbReference>
<keyword evidence="2" id="KW-0288">FMN</keyword>
<sequence length="195" mass="21215">MLIVALNGSPNKNGNTKFLLNLVLDKLKDMGAETAVIEIPEVLKSAKHSFCVVCSNPCSGVCYKDTALEEAYELMRKADGLIFGSPSYFGTITGQMKAFFDKTRKLRGEKAFYNKIAAGVTVGASKYGGQETTLKALHDIMLVHGMTIVGDGYIEDDCGHHGVSAERPAENDEFAQKRALILAKRIFDACKVNSK</sequence>
<reference evidence="4 5" key="2">
    <citation type="journal article" date="2012" name="Stand. Genomic Sci.">
        <title>Complete Genome Sequence of Clostridium clariflavum DSM 19732.</title>
        <authorList>
            <person name="Izquierdo J.A."/>
            <person name="Goodwin L."/>
            <person name="Davenport K.W."/>
            <person name="Teshima H."/>
            <person name="Bruce D."/>
            <person name="Detter C."/>
            <person name="Tapia R."/>
            <person name="Han S."/>
            <person name="Land M."/>
            <person name="Hauser L."/>
            <person name="Jeffries C.D."/>
            <person name="Han J."/>
            <person name="Pitluck S."/>
            <person name="Nolan M."/>
            <person name="Chen A."/>
            <person name="Huntemann M."/>
            <person name="Mavromatis K."/>
            <person name="Mikhailova N."/>
            <person name="Liolios K."/>
            <person name="Woyke T."/>
            <person name="Lynd L.R."/>
        </authorList>
    </citation>
    <scope>NUCLEOTIDE SEQUENCE [LARGE SCALE GENOMIC DNA]</scope>
    <source>
        <strain evidence="5">DSM 19732 / NBRC 101661 / EBR45</strain>
    </source>
</reference>
<name>G8M0E5_ACECE</name>
<dbReference type="HOGENOM" id="CLU_050993_3_0_9"/>
<gene>
    <name evidence="4" type="ordered locus">Clocl_1339</name>
</gene>
<dbReference type="Proteomes" id="UP000005435">
    <property type="component" value="Chromosome"/>
</dbReference>
<keyword evidence="1" id="KW-0285">Flavoprotein</keyword>
<evidence type="ECO:0000256" key="2">
    <source>
        <dbReference type="ARBA" id="ARBA00022643"/>
    </source>
</evidence>
<dbReference type="KEGG" id="ccl:Clocl_1339"/>
<dbReference type="STRING" id="720554.Clocl_1339"/>
<dbReference type="InterPro" id="IPR008254">
    <property type="entry name" value="Flavodoxin/NO_synth"/>
</dbReference>
<dbReference type="RefSeq" id="WP_014254604.1">
    <property type="nucleotide sequence ID" value="NC_016627.1"/>
</dbReference>
<organism evidence="4 5">
    <name type="scientific">Acetivibrio clariflavus (strain DSM 19732 / NBRC 101661 / EBR45)</name>
    <name type="common">Clostridium clariflavum</name>
    <dbReference type="NCBI Taxonomy" id="720554"/>
    <lineage>
        <taxon>Bacteria</taxon>
        <taxon>Bacillati</taxon>
        <taxon>Bacillota</taxon>
        <taxon>Clostridia</taxon>
        <taxon>Eubacteriales</taxon>
        <taxon>Oscillospiraceae</taxon>
        <taxon>Acetivibrio</taxon>
    </lineage>
</organism>
<dbReference type="GO" id="GO:0010181">
    <property type="term" value="F:FMN binding"/>
    <property type="evidence" value="ECO:0007669"/>
    <property type="project" value="InterPro"/>
</dbReference>
<evidence type="ECO:0000313" key="5">
    <source>
        <dbReference type="Proteomes" id="UP000005435"/>
    </source>
</evidence>
<keyword evidence="5" id="KW-1185">Reference proteome</keyword>
<dbReference type="OrthoDB" id="6398207at2"/>
<dbReference type="GO" id="GO:0016651">
    <property type="term" value="F:oxidoreductase activity, acting on NAD(P)H"/>
    <property type="evidence" value="ECO:0007669"/>
    <property type="project" value="UniProtKB-ARBA"/>
</dbReference>
<accession>G8M0E5</accession>
<dbReference type="EMBL" id="CP003065">
    <property type="protein sequence ID" value="AEV67990.1"/>
    <property type="molecule type" value="Genomic_DNA"/>
</dbReference>